<evidence type="ECO:0000313" key="9">
    <source>
        <dbReference type="Proteomes" id="UP000801492"/>
    </source>
</evidence>
<dbReference type="SUPFAM" id="SSF111469">
    <property type="entry name" value="Geminin coiled-coil domain"/>
    <property type="match status" value="1"/>
</dbReference>
<dbReference type="Gene3D" id="1.20.5.1180">
    <property type="entry name" value="Geminin coiled-coil domain"/>
    <property type="match status" value="1"/>
</dbReference>
<accession>A0A8K0GGN9</accession>
<evidence type="ECO:0000256" key="5">
    <source>
        <dbReference type="ARBA" id="ARBA00023306"/>
    </source>
</evidence>
<reference evidence="8" key="1">
    <citation type="submission" date="2019-08" db="EMBL/GenBank/DDBJ databases">
        <title>The genome of the North American firefly Photinus pyralis.</title>
        <authorList>
            <consortium name="Photinus pyralis genome working group"/>
            <person name="Fallon T.R."/>
            <person name="Sander Lower S.E."/>
            <person name="Weng J.-K."/>
        </authorList>
    </citation>
    <scope>NUCLEOTIDE SEQUENCE</scope>
    <source>
        <strain evidence="8">TRF0915ILg1</strain>
        <tissue evidence="8">Whole body</tissue>
    </source>
</reference>
<protein>
    <recommendedName>
        <fullName evidence="10">Geminin</fullName>
    </recommendedName>
</protein>
<dbReference type="PANTHER" id="PTHR13372:SF5">
    <property type="entry name" value="GEMININ"/>
    <property type="match status" value="1"/>
</dbReference>
<dbReference type="OrthoDB" id="10043826at2759"/>
<evidence type="ECO:0000256" key="2">
    <source>
        <dbReference type="ARBA" id="ARBA00007979"/>
    </source>
</evidence>
<proteinExistence type="inferred from homology"/>
<dbReference type="GO" id="GO:0008156">
    <property type="term" value="P:negative regulation of DNA replication"/>
    <property type="evidence" value="ECO:0007669"/>
    <property type="project" value="TreeGrafter"/>
</dbReference>
<dbReference type="GO" id="GO:0005634">
    <property type="term" value="C:nucleus"/>
    <property type="evidence" value="ECO:0007669"/>
    <property type="project" value="UniProtKB-SubCell"/>
</dbReference>
<evidence type="ECO:0000256" key="1">
    <source>
        <dbReference type="ARBA" id="ARBA00004123"/>
    </source>
</evidence>
<dbReference type="AlphaFoldDB" id="A0A8K0GGN9"/>
<dbReference type="InterPro" id="IPR022786">
    <property type="entry name" value="Geminin/Multicilin"/>
</dbReference>
<comment type="caution">
    <text evidence="8">The sequence shown here is derived from an EMBL/GenBank/DDBJ whole genome shotgun (WGS) entry which is preliminary data.</text>
</comment>
<organism evidence="8 9">
    <name type="scientific">Ignelater luminosus</name>
    <name type="common">Cucubano</name>
    <name type="synonym">Pyrophorus luminosus</name>
    <dbReference type="NCBI Taxonomy" id="2038154"/>
    <lineage>
        <taxon>Eukaryota</taxon>
        <taxon>Metazoa</taxon>
        <taxon>Ecdysozoa</taxon>
        <taxon>Arthropoda</taxon>
        <taxon>Hexapoda</taxon>
        <taxon>Insecta</taxon>
        <taxon>Pterygota</taxon>
        <taxon>Neoptera</taxon>
        <taxon>Endopterygota</taxon>
        <taxon>Coleoptera</taxon>
        <taxon>Polyphaga</taxon>
        <taxon>Elateriformia</taxon>
        <taxon>Elateroidea</taxon>
        <taxon>Elateridae</taxon>
        <taxon>Agrypninae</taxon>
        <taxon>Pyrophorini</taxon>
        <taxon>Ignelater</taxon>
    </lineage>
</organism>
<sequence length="162" mass="17984">MKTTGPNKVIIKIGSQDQQENIKSSRKTLKILQEAAGDKENLAGRSRITKDIKLAGDGSSQDFKPKQFANKASQTGEGAQITAEDLTSDEPSADYWRTLAEKRGEQLNNSLQENEHLKEQVEALEEENRICKEMLEESKALVEVLQEMIGETDTNTETTESG</sequence>
<evidence type="ECO:0000313" key="8">
    <source>
        <dbReference type="EMBL" id="KAF2903960.1"/>
    </source>
</evidence>
<comment type="similarity">
    <text evidence="2">Belongs to the geminin family.</text>
</comment>
<evidence type="ECO:0000256" key="4">
    <source>
        <dbReference type="ARBA" id="ARBA00023242"/>
    </source>
</evidence>
<dbReference type="Proteomes" id="UP000801492">
    <property type="component" value="Unassembled WGS sequence"/>
</dbReference>
<keyword evidence="3 6" id="KW-0175">Coiled coil</keyword>
<dbReference type="GO" id="GO:0045786">
    <property type="term" value="P:negative regulation of cell cycle"/>
    <property type="evidence" value="ECO:0007669"/>
    <property type="project" value="TreeGrafter"/>
</dbReference>
<keyword evidence="4" id="KW-0539">Nucleus</keyword>
<evidence type="ECO:0008006" key="10">
    <source>
        <dbReference type="Google" id="ProtNLM"/>
    </source>
</evidence>
<evidence type="ECO:0000256" key="7">
    <source>
        <dbReference type="SAM" id="MobiDB-lite"/>
    </source>
</evidence>
<evidence type="ECO:0000256" key="3">
    <source>
        <dbReference type="ARBA" id="ARBA00023054"/>
    </source>
</evidence>
<dbReference type="Pfam" id="PF07412">
    <property type="entry name" value="Geminin"/>
    <property type="match status" value="1"/>
</dbReference>
<feature type="region of interest" description="Disordered" evidence="7">
    <location>
        <begin position="54"/>
        <end position="92"/>
    </location>
</feature>
<dbReference type="PANTHER" id="PTHR13372">
    <property type="entry name" value="GEMININ"/>
    <property type="match status" value="1"/>
</dbReference>
<feature type="coiled-coil region" evidence="6">
    <location>
        <begin position="107"/>
        <end position="141"/>
    </location>
</feature>
<dbReference type="EMBL" id="VTPC01000891">
    <property type="protein sequence ID" value="KAF2903960.1"/>
    <property type="molecule type" value="Genomic_DNA"/>
</dbReference>
<evidence type="ECO:0000256" key="6">
    <source>
        <dbReference type="SAM" id="Coils"/>
    </source>
</evidence>
<name>A0A8K0GGN9_IGNLU</name>
<keyword evidence="5" id="KW-0131">Cell cycle</keyword>
<gene>
    <name evidence="8" type="ORF">ILUMI_02222</name>
</gene>
<keyword evidence="9" id="KW-1185">Reference proteome</keyword>
<comment type="subcellular location">
    <subcellularLocation>
        <location evidence="1">Nucleus</location>
    </subcellularLocation>
</comment>